<accession>A0A2H0KCB0</accession>
<evidence type="ECO:0000256" key="1">
    <source>
        <dbReference type="SAM" id="Phobius"/>
    </source>
</evidence>
<sequence length="99" mass="11575">MVLLHVLHFIFHILSLAFFSLMTRMPLEQQKLMEPKLLLIGLCLLSSLTFIIFGVHFAREAARFSDNERSIKTKLKNKRLTTWSFIFSTAFLAFAYYIS</sequence>
<reference evidence="2 3" key="1">
    <citation type="submission" date="2017-09" db="EMBL/GenBank/DDBJ databases">
        <title>Depth-based differentiation of microbial function through sediment-hosted aquifers and enrichment of novel symbionts in the deep terrestrial subsurface.</title>
        <authorList>
            <person name="Probst A.J."/>
            <person name="Ladd B."/>
            <person name="Jarett J.K."/>
            <person name="Geller-Mcgrath D.E."/>
            <person name="Sieber C.M."/>
            <person name="Emerson J.B."/>
            <person name="Anantharaman K."/>
            <person name="Thomas B.C."/>
            <person name="Malmstrom R."/>
            <person name="Stieglmeier M."/>
            <person name="Klingl A."/>
            <person name="Woyke T."/>
            <person name="Ryan C.M."/>
            <person name="Banfield J.F."/>
        </authorList>
    </citation>
    <scope>NUCLEOTIDE SEQUENCE [LARGE SCALE GENOMIC DNA]</scope>
    <source>
        <strain evidence="2">CG11_big_fil_rev_8_21_14_0_20_46_11</strain>
    </source>
</reference>
<evidence type="ECO:0000313" key="2">
    <source>
        <dbReference type="EMBL" id="PIQ68898.1"/>
    </source>
</evidence>
<dbReference type="EMBL" id="PCVG01000019">
    <property type="protein sequence ID" value="PIQ68898.1"/>
    <property type="molecule type" value="Genomic_DNA"/>
</dbReference>
<keyword evidence="1" id="KW-0472">Membrane</keyword>
<gene>
    <name evidence="2" type="ORF">COV91_01660</name>
</gene>
<protein>
    <submittedName>
        <fullName evidence="2">Uncharacterized protein</fullName>
    </submittedName>
</protein>
<feature type="transmembrane region" description="Helical" evidence="1">
    <location>
        <begin position="80"/>
        <end position="98"/>
    </location>
</feature>
<feature type="transmembrane region" description="Helical" evidence="1">
    <location>
        <begin position="7"/>
        <end position="25"/>
    </location>
</feature>
<proteinExistence type="predicted"/>
<keyword evidence="1" id="KW-1133">Transmembrane helix</keyword>
<dbReference type="Proteomes" id="UP000229342">
    <property type="component" value="Unassembled WGS sequence"/>
</dbReference>
<dbReference type="AlphaFoldDB" id="A0A2H0KCB0"/>
<organism evidence="2 3">
    <name type="scientific">Candidatus Taylorbacteria bacterium CG11_big_fil_rev_8_21_14_0_20_46_11</name>
    <dbReference type="NCBI Taxonomy" id="1975025"/>
    <lineage>
        <taxon>Bacteria</taxon>
        <taxon>Candidatus Tayloriibacteriota</taxon>
    </lineage>
</organism>
<name>A0A2H0KCB0_9BACT</name>
<evidence type="ECO:0000313" key="3">
    <source>
        <dbReference type="Proteomes" id="UP000229342"/>
    </source>
</evidence>
<feature type="transmembrane region" description="Helical" evidence="1">
    <location>
        <begin position="37"/>
        <end position="59"/>
    </location>
</feature>
<keyword evidence="1" id="KW-0812">Transmembrane</keyword>
<comment type="caution">
    <text evidence="2">The sequence shown here is derived from an EMBL/GenBank/DDBJ whole genome shotgun (WGS) entry which is preliminary data.</text>
</comment>